<evidence type="ECO:0000313" key="5">
    <source>
        <dbReference type="Proteomes" id="UP000030302"/>
    </source>
</evidence>
<feature type="domain" description="HTH araC/xylS-type" evidence="3">
    <location>
        <begin position="235"/>
        <end position="333"/>
    </location>
</feature>
<dbReference type="EMBL" id="CP009962">
    <property type="protein sequence ID" value="AIY40603.1"/>
    <property type="molecule type" value="Genomic_DNA"/>
</dbReference>
<evidence type="ECO:0000256" key="1">
    <source>
        <dbReference type="ARBA" id="ARBA00023015"/>
    </source>
</evidence>
<evidence type="ECO:0000256" key="2">
    <source>
        <dbReference type="ARBA" id="ARBA00023163"/>
    </source>
</evidence>
<dbReference type="RefSeq" id="WP_052134819.1">
    <property type="nucleotide sequence ID" value="NZ_CP009962.1"/>
</dbReference>
<dbReference type="PANTHER" id="PTHR43130:SF3">
    <property type="entry name" value="HTH-TYPE TRANSCRIPTIONAL REGULATOR RV1931C"/>
    <property type="match status" value="1"/>
</dbReference>
<dbReference type="SMART" id="SM00342">
    <property type="entry name" value="HTH_ARAC"/>
    <property type="match status" value="1"/>
</dbReference>
<organism evidence="4 5">
    <name type="scientific">Collimonas arenae</name>
    <dbReference type="NCBI Taxonomy" id="279058"/>
    <lineage>
        <taxon>Bacteria</taxon>
        <taxon>Pseudomonadati</taxon>
        <taxon>Pseudomonadota</taxon>
        <taxon>Betaproteobacteria</taxon>
        <taxon>Burkholderiales</taxon>
        <taxon>Oxalobacteraceae</taxon>
        <taxon>Collimonas</taxon>
    </lineage>
</organism>
<dbReference type="HOGENOM" id="CLU_000445_59_0_4"/>
<sequence>MAAIADNMHAAAAAIPVYFLLRDATMALDLIGPAEVLRYANRIAQREERADFFDVRYISAAPSISTSIGLSLSGFEPLPDSLPANAILILNGCTGSDDDFSSAADQRAVAWLRANWRDSHRLLCICTGALLAGYAGLLYGRQCTTHHSHCNDLRRIAPRAHVLENRIFVEDGNIYTSAGVTTGIDLALHVVAQITGHARSASIARSLVVYMRRAGSDPQLSPWLACRNHLHPAVHRVQDAVIRDPANDWDLPQLAEIACTSERHLTRLFREHTGSSLVDYIQRIRVALVRELLTQSKLDMEQVAQQAGFNSTRQLRRVWSKFENFPPSQQRQANA</sequence>
<keyword evidence="2" id="KW-0804">Transcription</keyword>
<reference evidence="5" key="1">
    <citation type="journal article" date="2014" name="Soil Biol. Biochem.">
        <title>Structure and function of bacterial communities in ageing soils: Insights from the Mendocino ecological staircase.</title>
        <authorList>
            <person name="Uroz S."/>
            <person name="Tech J.J."/>
            <person name="Sawaya N.A."/>
            <person name="Frey-Klett P."/>
            <person name="Leveau J.H.J."/>
        </authorList>
    </citation>
    <scope>NUCLEOTIDE SEQUENCE [LARGE SCALE GENOMIC DNA]</scope>
    <source>
        <strain evidence="5">Cal35</strain>
    </source>
</reference>
<proteinExistence type="predicted"/>
<protein>
    <submittedName>
        <fullName evidence="4">Transcriptional regulator</fullName>
    </submittedName>
</protein>
<dbReference type="InterPro" id="IPR018060">
    <property type="entry name" value="HTH_AraC"/>
</dbReference>
<evidence type="ECO:0000313" key="4">
    <source>
        <dbReference type="EMBL" id="AIY40603.1"/>
    </source>
</evidence>
<dbReference type="CDD" id="cd03137">
    <property type="entry name" value="GATase1_AraC_1"/>
    <property type="match status" value="1"/>
</dbReference>
<dbReference type="Proteomes" id="UP000030302">
    <property type="component" value="Chromosome"/>
</dbReference>
<dbReference type="KEGG" id="care:LT85_1445"/>
<dbReference type="InterPro" id="IPR009057">
    <property type="entry name" value="Homeodomain-like_sf"/>
</dbReference>
<dbReference type="InterPro" id="IPR002818">
    <property type="entry name" value="DJ-1/PfpI"/>
</dbReference>
<dbReference type="GO" id="GO:0043565">
    <property type="term" value="F:sequence-specific DNA binding"/>
    <property type="evidence" value="ECO:0007669"/>
    <property type="project" value="InterPro"/>
</dbReference>
<name>A0A0A1F798_9BURK</name>
<keyword evidence="1" id="KW-0805">Transcription regulation</keyword>
<accession>A0A0A1F798</accession>
<evidence type="ECO:0000259" key="3">
    <source>
        <dbReference type="PROSITE" id="PS01124"/>
    </source>
</evidence>
<dbReference type="SUPFAM" id="SSF46689">
    <property type="entry name" value="Homeodomain-like"/>
    <property type="match status" value="2"/>
</dbReference>
<dbReference type="Gene3D" id="1.10.10.60">
    <property type="entry name" value="Homeodomain-like"/>
    <property type="match status" value="1"/>
</dbReference>
<dbReference type="InterPro" id="IPR029062">
    <property type="entry name" value="Class_I_gatase-like"/>
</dbReference>
<keyword evidence="5" id="KW-1185">Reference proteome</keyword>
<dbReference type="STRING" id="279058.LT85_1445"/>
<dbReference type="Pfam" id="PF01965">
    <property type="entry name" value="DJ-1_PfpI"/>
    <property type="match status" value="1"/>
</dbReference>
<dbReference type="Gene3D" id="3.40.50.880">
    <property type="match status" value="1"/>
</dbReference>
<dbReference type="PROSITE" id="PS01124">
    <property type="entry name" value="HTH_ARAC_FAMILY_2"/>
    <property type="match status" value="1"/>
</dbReference>
<dbReference type="GO" id="GO:0003700">
    <property type="term" value="F:DNA-binding transcription factor activity"/>
    <property type="evidence" value="ECO:0007669"/>
    <property type="project" value="InterPro"/>
</dbReference>
<dbReference type="Pfam" id="PF12833">
    <property type="entry name" value="HTH_18"/>
    <property type="match status" value="1"/>
</dbReference>
<dbReference type="SUPFAM" id="SSF52317">
    <property type="entry name" value="Class I glutamine amidotransferase-like"/>
    <property type="match status" value="1"/>
</dbReference>
<dbReference type="OrthoDB" id="9794896at2"/>
<gene>
    <name evidence="4" type="ORF">LT85_1445</name>
</gene>
<dbReference type="PANTHER" id="PTHR43130">
    <property type="entry name" value="ARAC-FAMILY TRANSCRIPTIONAL REGULATOR"/>
    <property type="match status" value="1"/>
</dbReference>
<dbReference type="AlphaFoldDB" id="A0A0A1F798"/>
<dbReference type="InterPro" id="IPR052158">
    <property type="entry name" value="INH-QAR"/>
</dbReference>